<evidence type="ECO:0000256" key="1">
    <source>
        <dbReference type="ARBA" id="ARBA00022679"/>
    </source>
</evidence>
<feature type="compositionally biased region" description="Basic and acidic residues" evidence="3">
    <location>
        <begin position="336"/>
        <end position="347"/>
    </location>
</feature>
<dbReference type="Gene3D" id="3.30.559.10">
    <property type="entry name" value="Chloramphenicol acetyltransferase-like domain"/>
    <property type="match status" value="1"/>
</dbReference>
<dbReference type="AlphaFoldDB" id="A0A6J0PLQ9"/>
<proteinExistence type="predicted"/>
<keyword evidence="4" id="KW-1185">Reference proteome</keyword>
<organism evidence="4 5">
    <name type="scientific">Elaeis guineensis var. tenera</name>
    <name type="common">Oil palm</name>
    <dbReference type="NCBI Taxonomy" id="51953"/>
    <lineage>
        <taxon>Eukaryota</taxon>
        <taxon>Viridiplantae</taxon>
        <taxon>Streptophyta</taxon>
        <taxon>Embryophyta</taxon>
        <taxon>Tracheophyta</taxon>
        <taxon>Spermatophyta</taxon>
        <taxon>Magnoliopsida</taxon>
        <taxon>Liliopsida</taxon>
        <taxon>Arecaceae</taxon>
        <taxon>Arecoideae</taxon>
        <taxon>Cocoseae</taxon>
        <taxon>Elaeidinae</taxon>
        <taxon>Elaeis</taxon>
    </lineage>
</organism>
<gene>
    <name evidence="5" type="primary">LOC105048585</name>
</gene>
<keyword evidence="1" id="KW-0808">Transferase</keyword>
<dbReference type="OrthoDB" id="683650at2759"/>
<accession>A0A6J0PLQ9</accession>
<sequence>MPRVLIANQSSVPLPTGPYPPPGDTVPLSFFDTFWIFLSPVQRLFLYPDAAIPSSSIVDSLRSSLSRTLPLFHPFAGKLTYFPASGDAVIDCSTAATNGVAFIEAESDLDIRRLAGDEIHDFESFLQLVPDLRAHELPAPVLAVQVTAFAGGGVAVGLTALHVVMDGKGLWQFVEAWAAACRLGSAPLVPVPSHDRVGIKHAGAPEIARQFLRQLAPALPKMAAMVPRGSSIGARLHLTRITFTLDHATIQSLKQQAVHQSMAISPKPFNVRGDRRPCLALLLPRQSRRGRRGRRPRLPGGLPRSHRSASRRGLHGELHPPVLRQGHGVGARGARRPSERLRGDRAGHQGGRGGAAEGLRGLGGLRTRFAAGEDNVLVLIAEVQILRDRLRVGEAGAGGAGVDEP</sequence>
<reference evidence="5" key="1">
    <citation type="submission" date="2025-08" db="UniProtKB">
        <authorList>
            <consortium name="RefSeq"/>
        </authorList>
    </citation>
    <scope>IDENTIFICATION</scope>
</reference>
<evidence type="ECO:0000256" key="3">
    <source>
        <dbReference type="SAM" id="MobiDB-lite"/>
    </source>
</evidence>
<dbReference type="InterPro" id="IPR051504">
    <property type="entry name" value="Plant_metabolite_acyltrans"/>
</dbReference>
<dbReference type="Proteomes" id="UP000504607">
    <property type="component" value="Chromosome 7"/>
</dbReference>
<evidence type="ECO:0000313" key="4">
    <source>
        <dbReference type="Proteomes" id="UP000504607"/>
    </source>
</evidence>
<dbReference type="InterPro" id="IPR023213">
    <property type="entry name" value="CAT-like_dom_sf"/>
</dbReference>
<name>A0A6J0PLQ9_ELAGV</name>
<dbReference type="PANTHER" id="PTHR31625">
    <property type="match status" value="1"/>
</dbReference>
<evidence type="ECO:0000256" key="2">
    <source>
        <dbReference type="ARBA" id="ARBA00023315"/>
    </source>
</evidence>
<feature type="compositionally biased region" description="Basic residues" evidence="3">
    <location>
        <begin position="304"/>
        <end position="313"/>
    </location>
</feature>
<dbReference type="InParanoid" id="A0A6J0PLQ9"/>
<feature type="region of interest" description="Disordered" evidence="3">
    <location>
        <begin position="281"/>
        <end position="358"/>
    </location>
</feature>
<evidence type="ECO:0000313" key="5">
    <source>
        <dbReference type="RefSeq" id="XP_019707195.1"/>
    </source>
</evidence>
<protein>
    <submittedName>
        <fullName evidence="5">Malonyl-CoA:anthocyanidin 5-O-glucoside-6''-O-malonyltransferase-like</fullName>
    </submittedName>
</protein>
<dbReference type="RefSeq" id="XP_019707195.1">
    <property type="nucleotide sequence ID" value="XM_019851636.1"/>
</dbReference>
<feature type="compositionally biased region" description="Gly residues" evidence="3">
    <location>
        <begin position="348"/>
        <end position="358"/>
    </location>
</feature>
<dbReference type="GO" id="GO:0016747">
    <property type="term" value="F:acyltransferase activity, transferring groups other than amino-acyl groups"/>
    <property type="evidence" value="ECO:0007669"/>
    <property type="project" value="UniProtKB-ARBA"/>
</dbReference>
<feature type="compositionally biased region" description="Basic residues" evidence="3">
    <location>
        <begin position="286"/>
        <end position="297"/>
    </location>
</feature>
<keyword evidence="2" id="KW-0012">Acyltransferase</keyword>
<dbReference type="Pfam" id="PF02458">
    <property type="entry name" value="Transferase"/>
    <property type="match status" value="1"/>
</dbReference>